<accession>A4SKJ7</accession>
<proteinExistence type="predicted"/>
<dbReference type="InterPro" id="IPR036271">
    <property type="entry name" value="Tet_transcr_reg_TetR-rel_C_sf"/>
</dbReference>
<sequence length="221" mass="24473">MRCPVSKIDTKNRILDAAEVLFAERGFADTSLRLITSEANVNLASVNYHFGSKKELIQAVLDRYLSLFMPDLDSRLHTLMEQEQLTLLQVFESFVDPLMKLVAVRANGPAIFMQLLGRGYIDSQGHLRRFITAHYGPILLRITQAISKANPALSPADLFWRLHFTLGTVVFTMASADALRDIALADFGQQLDVEGLVRNVIPYLASGVGAPVESTRLSLAV</sequence>
<dbReference type="InterPro" id="IPR023772">
    <property type="entry name" value="DNA-bd_HTH_TetR-type_CS"/>
</dbReference>
<dbReference type="InterPro" id="IPR050109">
    <property type="entry name" value="HTH-type_TetR-like_transc_reg"/>
</dbReference>
<dbReference type="SUPFAM" id="SSF46689">
    <property type="entry name" value="Homeodomain-like"/>
    <property type="match status" value="1"/>
</dbReference>
<dbReference type="KEGG" id="asa:ASA_1317"/>
<dbReference type="SUPFAM" id="SSF48498">
    <property type="entry name" value="Tetracyclin repressor-like, C-terminal domain"/>
    <property type="match status" value="1"/>
</dbReference>
<gene>
    <name evidence="4" type="ordered locus">ASA_1317</name>
</gene>
<dbReference type="GO" id="GO:0000976">
    <property type="term" value="F:transcription cis-regulatory region binding"/>
    <property type="evidence" value="ECO:0007669"/>
    <property type="project" value="TreeGrafter"/>
</dbReference>
<evidence type="ECO:0000259" key="3">
    <source>
        <dbReference type="PROSITE" id="PS50977"/>
    </source>
</evidence>
<name>A4SKJ7_AERS4</name>
<evidence type="ECO:0000313" key="5">
    <source>
        <dbReference type="Proteomes" id="UP000000225"/>
    </source>
</evidence>
<evidence type="ECO:0000256" key="2">
    <source>
        <dbReference type="PROSITE-ProRule" id="PRU00335"/>
    </source>
</evidence>
<dbReference type="Gene3D" id="1.10.357.10">
    <property type="entry name" value="Tetracycline Repressor, domain 2"/>
    <property type="match status" value="1"/>
</dbReference>
<dbReference type="EMBL" id="CP000644">
    <property type="protein sequence ID" value="ABO89419.1"/>
    <property type="molecule type" value="Genomic_DNA"/>
</dbReference>
<dbReference type="Pfam" id="PF00440">
    <property type="entry name" value="TetR_N"/>
    <property type="match status" value="1"/>
</dbReference>
<protein>
    <submittedName>
        <fullName evidence="4">Transcriptional regulator, TetR family</fullName>
    </submittedName>
</protein>
<dbReference type="PROSITE" id="PS01081">
    <property type="entry name" value="HTH_TETR_1"/>
    <property type="match status" value="1"/>
</dbReference>
<dbReference type="eggNOG" id="COG1309">
    <property type="taxonomic scope" value="Bacteria"/>
</dbReference>
<dbReference type="GO" id="GO:0003700">
    <property type="term" value="F:DNA-binding transcription factor activity"/>
    <property type="evidence" value="ECO:0007669"/>
    <property type="project" value="TreeGrafter"/>
</dbReference>
<dbReference type="HOGENOM" id="CLU_069356_19_1_6"/>
<feature type="DNA-binding region" description="H-T-H motif" evidence="2">
    <location>
        <begin position="31"/>
        <end position="50"/>
    </location>
</feature>
<dbReference type="PRINTS" id="PR00455">
    <property type="entry name" value="HTHTETR"/>
</dbReference>
<reference evidence="5" key="1">
    <citation type="journal article" date="2008" name="BMC Genomics">
        <title>The genome of Aeromonas salmonicida subsp. salmonicida A449: insights into the evolution of a fish pathogen.</title>
        <authorList>
            <person name="Reith M.E."/>
            <person name="Singh R.K."/>
            <person name="Curtis B."/>
            <person name="Boyd J.M."/>
            <person name="Bouevitch A."/>
            <person name="Kimball J."/>
            <person name="Munholland J."/>
            <person name="Murphy C."/>
            <person name="Sarty D."/>
            <person name="Williams J."/>
            <person name="Nash J.H."/>
            <person name="Johnson S.C."/>
            <person name="Brown L.L."/>
        </authorList>
    </citation>
    <scope>NUCLEOTIDE SEQUENCE [LARGE SCALE GENOMIC DNA]</scope>
    <source>
        <strain evidence="5">A449</strain>
    </source>
</reference>
<dbReference type="InterPro" id="IPR041586">
    <property type="entry name" value="PsrA_TetR_C"/>
</dbReference>
<dbReference type="AlphaFoldDB" id="A4SKJ7"/>
<dbReference type="Proteomes" id="UP000000225">
    <property type="component" value="Chromosome"/>
</dbReference>
<dbReference type="InterPro" id="IPR001647">
    <property type="entry name" value="HTH_TetR"/>
</dbReference>
<dbReference type="PANTHER" id="PTHR30055">
    <property type="entry name" value="HTH-TYPE TRANSCRIPTIONAL REGULATOR RUTR"/>
    <property type="match status" value="1"/>
</dbReference>
<feature type="domain" description="HTH tetR-type" evidence="3">
    <location>
        <begin position="8"/>
        <end position="68"/>
    </location>
</feature>
<dbReference type="PROSITE" id="PS50977">
    <property type="entry name" value="HTH_TETR_2"/>
    <property type="match status" value="1"/>
</dbReference>
<evidence type="ECO:0000313" key="4">
    <source>
        <dbReference type="EMBL" id="ABO89419.1"/>
    </source>
</evidence>
<dbReference type="PANTHER" id="PTHR30055:SF235">
    <property type="entry name" value="TRANSCRIPTIONAL REGULATORY PROTEIN"/>
    <property type="match status" value="1"/>
</dbReference>
<evidence type="ECO:0000256" key="1">
    <source>
        <dbReference type="ARBA" id="ARBA00023125"/>
    </source>
</evidence>
<dbReference type="STRING" id="29491.GCA_000820065_03245"/>
<keyword evidence="1 2" id="KW-0238">DNA-binding</keyword>
<dbReference type="Pfam" id="PF17939">
    <property type="entry name" value="TetR_C_30"/>
    <property type="match status" value="1"/>
</dbReference>
<dbReference type="InterPro" id="IPR009057">
    <property type="entry name" value="Homeodomain-like_sf"/>
</dbReference>
<organism evidence="4 5">
    <name type="scientific">Aeromonas salmonicida (strain A449)</name>
    <dbReference type="NCBI Taxonomy" id="382245"/>
    <lineage>
        <taxon>Bacteria</taxon>
        <taxon>Pseudomonadati</taxon>
        <taxon>Pseudomonadota</taxon>
        <taxon>Gammaproteobacteria</taxon>
        <taxon>Aeromonadales</taxon>
        <taxon>Aeromonadaceae</taxon>
        <taxon>Aeromonas</taxon>
    </lineage>
</organism>